<proteinExistence type="predicted"/>
<gene>
    <name evidence="1" type="ORF">ACFSJD_02630</name>
</gene>
<evidence type="ECO:0000313" key="2">
    <source>
        <dbReference type="Proteomes" id="UP001597114"/>
    </source>
</evidence>
<dbReference type="RefSeq" id="WP_344723191.1">
    <property type="nucleotide sequence ID" value="NZ_BAAAUS010000017.1"/>
</dbReference>
<comment type="caution">
    <text evidence="1">The sequence shown here is derived from an EMBL/GenBank/DDBJ whole genome shotgun (WGS) entry which is preliminary data.</text>
</comment>
<keyword evidence="2" id="KW-1185">Reference proteome</keyword>
<evidence type="ECO:0008006" key="3">
    <source>
        <dbReference type="Google" id="ProtNLM"/>
    </source>
</evidence>
<dbReference type="Proteomes" id="UP001597114">
    <property type="component" value="Unassembled WGS sequence"/>
</dbReference>
<reference evidence="2" key="1">
    <citation type="journal article" date="2019" name="Int. J. Syst. Evol. Microbiol.">
        <title>The Global Catalogue of Microorganisms (GCM) 10K type strain sequencing project: providing services to taxonomists for standard genome sequencing and annotation.</title>
        <authorList>
            <consortium name="The Broad Institute Genomics Platform"/>
            <consortium name="The Broad Institute Genome Sequencing Center for Infectious Disease"/>
            <person name="Wu L."/>
            <person name="Ma J."/>
        </authorList>
    </citation>
    <scope>NUCLEOTIDE SEQUENCE [LARGE SCALE GENOMIC DNA]</scope>
    <source>
        <strain evidence="2">CCM 7043</strain>
    </source>
</reference>
<name>A0ABW4EL61_9PSEU</name>
<accession>A0ABW4EL61</accession>
<sequence length="102" mass="11225">MRVQNASTRPVFGVEIVSVEVCGLYKDPDQINLGDDDLGLSARVLAPETDFRRSVGPVNPSTLLTRAPAPDSFTIEFADANGLRWRRRDNQAPVRRLTGSTI</sequence>
<dbReference type="EMBL" id="JBHUCO010000002">
    <property type="protein sequence ID" value="MFD1516364.1"/>
    <property type="molecule type" value="Genomic_DNA"/>
</dbReference>
<evidence type="ECO:0000313" key="1">
    <source>
        <dbReference type="EMBL" id="MFD1516364.1"/>
    </source>
</evidence>
<protein>
    <recommendedName>
        <fullName evidence="3">DUF4352 domain-containing protein</fullName>
    </recommendedName>
</protein>
<organism evidence="1 2">
    <name type="scientific">Pseudonocardia yunnanensis</name>
    <dbReference type="NCBI Taxonomy" id="58107"/>
    <lineage>
        <taxon>Bacteria</taxon>
        <taxon>Bacillati</taxon>
        <taxon>Actinomycetota</taxon>
        <taxon>Actinomycetes</taxon>
        <taxon>Pseudonocardiales</taxon>
        <taxon>Pseudonocardiaceae</taxon>
        <taxon>Pseudonocardia</taxon>
    </lineage>
</organism>